<gene>
    <name evidence="3" type="ORF">BASA50_000159</name>
</gene>
<reference evidence="3 4" key="1">
    <citation type="submission" date="2021-02" db="EMBL/GenBank/DDBJ databases">
        <title>Variation within the Batrachochytrium salamandrivorans European outbreak.</title>
        <authorList>
            <person name="Kelly M."/>
            <person name="Pasmans F."/>
            <person name="Shea T.P."/>
            <person name="Munoz J.F."/>
            <person name="Carranza S."/>
            <person name="Cuomo C.A."/>
            <person name="Martel A."/>
        </authorList>
    </citation>
    <scope>NUCLEOTIDE SEQUENCE [LARGE SCALE GENOMIC DNA]</scope>
    <source>
        <strain evidence="3 4">AMFP18/2</strain>
    </source>
</reference>
<keyword evidence="1" id="KW-0677">Repeat</keyword>
<accession>A0ABQ8EUC5</accession>
<evidence type="ECO:0000256" key="2">
    <source>
        <dbReference type="SAM" id="MobiDB-lite"/>
    </source>
</evidence>
<comment type="caution">
    <text evidence="3">The sequence shown here is derived from an EMBL/GenBank/DDBJ whole genome shotgun (WGS) entry which is preliminary data.</text>
</comment>
<proteinExistence type="predicted"/>
<dbReference type="InterPro" id="IPR011990">
    <property type="entry name" value="TPR-like_helical_dom_sf"/>
</dbReference>
<evidence type="ECO:0000256" key="1">
    <source>
        <dbReference type="ARBA" id="ARBA00022737"/>
    </source>
</evidence>
<dbReference type="Gene3D" id="1.25.40.10">
    <property type="entry name" value="Tetratricopeptide repeat domain"/>
    <property type="match status" value="1"/>
</dbReference>
<dbReference type="EMBL" id="JAFCIX010000570">
    <property type="protein sequence ID" value="KAH6586794.1"/>
    <property type="molecule type" value="Genomic_DNA"/>
</dbReference>
<keyword evidence="4" id="KW-1185">Reference proteome</keyword>
<evidence type="ECO:0000313" key="3">
    <source>
        <dbReference type="EMBL" id="KAH6586794.1"/>
    </source>
</evidence>
<feature type="region of interest" description="Disordered" evidence="2">
    <location>
        <begin position="77"/>
        <end position="114"/>
    </location>
</feature>
<dbReference type="PANTHER" id="PTHR47447">
    <property type="entry name" value="OS03G0856100 PROTEIN"/>
    <property type="match status" value="1"/>
</dbReference>
<dbReference type="PANTHER" id="PTHR47447:SF17">
    <property type="entry name" value="OS12G0638900 PROTEIN"/>
    <property type="match status" value="1"/>
</dbReference>
<name>A0ABQ8EUC5_9FUNG</name>
<organism evidence="3 4">
    <name type="scientific">Batrachochytrium salamandrivorans</name>
    <dbReference type="NCBI Taxonomy" id="1357716"/>
    <lineage>
        <taxon>Eukaryota</taxon>
        <taxon>Fungi</taxon>
        <taxon>Fungi incertae sedis</taxon>
        <taxon>Chytridiomycota</taxon>
        <taxon>Chytridiomycota incertae sedis</taxon>
        <taxon>Chytridiomycetes</taxon>
        <taxon>Rhizophydiales</taxon>
        <taxon>Rhizophydiales incertae sedis</taxon>
        <taxon>Batrachochytrium</taxon>
    </lineage>
</organism>
<evidence type="ECO:0000313" key="4">
    <source>
        <dbReference type="Proteomes" id="UP001648503"/>
    </source>
</evidence>
<protein>
    <recommendedName>
        <fullName evidence="5">Pentacotripeptide-repeat region of PRORP domain-containing protein</fullName>
    </recommendedName>
</protein>
<dbReference type="Proteomes" id="UP001648503">
    <property type="component" value="Unassembled WGS sequence"/>
</dbReference>
<evidence type="ECO:0008006" key="5">
    <source>
        <dbReference type="Google" id="ProtNLM"/>
    </source>
</evidence>
<sequence length="375" mass="41542">MAAIRTALRGATSYLSLQHHARTLCHSTVLARRTSCSSGCIELTRSRSLLRSYLSTSVSNQPKKDIDVVEQSASPILESDTSSLDDTESPHNDSDALALPTNANKVAPRPKGAHASSQLTHLIHAVDSGDFSAAVNRFNKLKELNSSLLANLPPRYWSSIITRIFHRNQGILTNSSIGTRTELAVSALLLMESLGVPHNISTIKCAIDVYGKVEDFEKVNELIKLLNLKGYRPGDTSMLAIICRAYIRCGKDDLGLKEFDKLFQARPGVESYTFLLRAFAEKGSERGVLYTIKRMQMSKLRIDATMASIIADFYYRQKNYSIAKKHISMFKTVGGVLTPEMYITLAKIGNATGDYNAVLEIHREMTVQNIPMKKP</sequence>